<dbReference type="RefSeq" id="WP_006252049.1">
    <property type="nucleotide sequence ID" value="NZ_CP017484.1"/>
</dbReference>
<evidence type="ECO:0000313" key="2">
    <source>
        <dbReference type="Proteomes" id="UP000254031"/>
    </source>
</evidence>
<dbReference type="InterPro" id="IPR021808">
    <property type="entry name" value="DUF3383"/>
</dbReference>
<name>A0A378N9V4_MANHA</name>
<dbReference type="AlphaFoldDB" id="A0A378N9V4"/>
<sequence length="492" mass="52368">MFQSIPASRIVNISPAVLSAGGSPLSMNAVFLSKNQNLPTAQAVPFATADAVGEYFGFASEEYQAAAVYFKGFDNSTIKPGTLFFFAYNEAAEGAFLVGNSVKGLSLEELKTVSGSLTINIDGVEKTASSINLRSSKSFSQAAETISSALGDVTVSFDPQLQSFKISSGTTGSSSAITFATGDVADKLGLSQSVGAVISQGSAETSPTETMQQVIKSTLNWATFTTVFEPSLDDKKAFAKWSNDQDQRFLYVAWGKEAGAVQAGNNTCFGAWLKESAYNGTVAIYGGLDKAAFVCGATASIDFTERQGRITYKFKGQAGLTADVTDATVAQILEDNGYNYYGAWATANDRFLFLSPGQIAGKWKWIDAYINQIRLNSQLQLALITLLTSAKSVPYNALGVALQRAACQDPIQEALDFGSIQIGVALSEQQKALINKDTGMDTAAQIEAQGYSLYIGKTSAQVRGKRQSMPMKLWYTDGGSVHAINLASINVQ</sequence>
<gene>
    <name evidence="1" type="ORF">NCTC9380_00489</name>
</gene>
<accession>A0A378N9V4</accession>
<proteinExistence type="predicted"/>
<dbReference type="Proteomes" id="UP000254031">
    <property type="component" value="Unassembled WGS sequence"/>
</dbReference>
<dbReference type="EMBL" id="UGPL01000006">
    <property type="protein sequence ID" value="STY65231.1"/>
    <property type="molecule type" value="Genomic_DNA"/>
</dbReference>
<protein>
    <submittedName>
        <fullName evidence="1">Protein of uncharacterized function (DUF3383)</fullName>
    </submittedName>
</protein>
<dbReference type="Pfam" id="PF11863">
    <property type="entry name" value="DUF3383"/>
    <property type="match status" value="1"/>
</dbReference>
<reference evidence="1 2" key="1">
    <citation type="submission" date="2018-06" db="EMBL/GenBank/DDBJ databases">
        <authorList>
            <consortium name="Pathogen Informatics"/>
            <person name="Doyle S."/>
        </authorList>
    </citation>
    <scope>NUCLEOTIDE SEQUENCE [LARGE SCALE GENOMIC DNA]</scope>
    <source>
        <strain evidence="1 2">NCTC9380</strain>
    </source>
</reference>
<organism evidence="1 2">
    <name type="scientific">Mannheimia haemolytica</name>
    <name type="common">Pasteurella haemolytica</name>
    <dbReference type="NCBI Taxonomy" id="75985"/>
    <lineage>
        <taxon>Bacteria</taxon>
        <taxon>Pseudomonadati</taxon>
        <taxon>Pseudomonadota</taxon>
        <taxon>Gammaproteobacteria</taxon>
        <taxon>Pasteurellales</taxon>
        <taxon>Pasteurellaceae</taxon>
        <taxon>Mannheimia</taxon>
    </lineage>
</organism>
<evidence type="ECO:0000313" key="1">
    <source>
        <dbReference type="EMBL" id="STY65231.1"/>
    </source>
</evidence>